<evidence type="ECO:0000313" key="5">
    <source>
        <dbReference type="Proteomes" id="UP000683310"/>
    </source>
</evidence>
<organism evidence="4 5">
    <name type="scientific">Nocardia tengchongensis</name>
    <dbReference type="NCBI Taxonomy" id="2055889"/>
    <lineage>
        <taxon>Bacteria</taxon>
        <taxon>Bacillati</taxon>
        <taxon>Actinomycetota</taxon>
        <taxon>Actinomycetes</taxon>
        <taxon>Mycobacteriales</taxon>
        <taxon>Nocardiaceae</taxon>
        <taxon>Nocardia</taxon>
    </lineage>
</organism>
<proteinExistence type="inferred from homology"/>
<dbReference type="InterPro" id="IPR051164">
    <property type="entry name" value="NmrA-like_oxidored"/>
</dbReference>
<reference evidence="4 5" key="1">
    <citation type="submission" date="2021-04" db="EMBL/GenBank/DDBJ databases">
        <title>Nocardia tengchongensis.</title>
        <authorList>
            <person name="Zhuang k."/>
            <person name="Ran Y."/>
            <person name="Li W."/>
        </authorList>
    </citation>
    <scope>NUCLEOTIDE SEQUENCE [LARGE SCALE GENOMIC DNA]</scope>
    <source>
        <strain evidence="4 5">CFH S0057</strain>
    </source>
</reference>
<name>A0ABX8CLR6_9NOCA</name>
<evidence type="ECO:0000256" key="2">
    <source>
        <dbReference type="ARBA" id="ARBA00022857"/>
    </source>
</evidence>
<keyword evidence="2" id="KW-0521">NADP</keyword>
<evidence type="ECO:0000313" key="4">
    <source>
        <dbReference type="EMBL" id="QVI20882.1"/>
    </source>
</evidence>
<dbReference type="PANTHER" id="PTHR42748">
    <property type="entry name" value="NITROGEN METABOLITE REPRESSION PROTEIN NMRA FAMILY MEMBER"/>
    <property type="match status" value="1"/>
</dbReference>
<dbReference type="InterPro" id="IPR008030">
    <property type="entry name" value="NmrA-like"/>
</dbReference>
<dbReference type="SUPFAM" id="SSF51735">
    <property type="entry name" value="NAD(P)-binding Rossmann-fold domains"/>
    <property type="match status" value="1"/>
</dbReference>
<keyword evidence="5" id="KW-1185">Reference proteome</keyword>
<feature type="domain" description="NmrA-like" evidence="3">
    <location>
        <begin position="2"/>
        <end position="193"/>
    </location>
</feature>
<evidence type="ECO:0000256" key="1">
    <source>
        <dbReference type="ARBA" id="ARBA00006328"/>
    </source>
</evidence>
<sequence length="227" mass="24754">MDGAHGVFMMLTMMEGIHITAEGIAAEQRRGKAVADLAKELGVAHFVYSSLRGAGQNTGVDYYAAKEAIEAYISELELPATVLRPTFFMDNLNGFNRPVPEENGGLVVNLAVRSEIPMSLISTHDIGAFAAIAFDRPEQFIGRIVPLAGDYLTPPQIAEVIGQHTGLPARSNVVPLEQVRAFDRHVGQMFTHFNESPDGPLDLAALRAEYPGLQDLAAWLRSIDWKP</sequence>
<dbReference type="PANTHER" id="PTHR42748:SF7">
    <property type="entry name" value="NMRA LIKE REDOX SENSOR 1-RELATED"/>
    <property type="match status" value="1"/>
</dbReference>
<gene>
    <name evidence="4" type="ORF">KHQ06_33175</name>
</gene>
<protein>
    <submittedName>
        <fullName evidence="4">NmrA family NAD(P)-binding protein</fullName>
    </submittedName>
</protein>
<accession>A0ABX8CLR6</accession>
<comment type="similarity">
    <text evidence="1">Belongs to the NmrA-type oxidoreductase family.</text>
</comment>
<dbReference type="InterPro" id="IPR036291">
    <property type="entry name" value="NAD(P)-bd_dom_sf"/>
</dbReference>
<dbReference type="Proteomes" id="UP000683310">
    <property type="component" value="Chromosome"/>
</dbReference>
<dbReference type="EMBL" id="CP074371">
    <property type="protein sequence ID" value="QVI20882.1"/>
    <property type="molecule type" value="Genomic_DNA"/>
</dbReference>
<dbReference type="Gene3D" id="3.40.50.720">
    <property type="entry name" value="NAD(P)-binding Rossmann-like Domain"/>
    <property type="match status" value="1"/>
</dbReference>
<dbReference type="Pfam" id="PF05368">
    <property type="entry name" value="NmrA"/>
    <property type="match status" value="1"/>
</dbReference>
<evidence type="ECO:0000259" key="3">
    <source>
        <dbReference type="Pfam" id="PF05368"/>
    </source>
</evidence>